<sequence length="523" mass="59608">MNLWAKSIIIPCLIIFGLNLLIHLSTPNIPEIDSFFYIKLAQEYKNGITNTAFSQLPLSTLGNLGSSLWYGFGVTLIPFTLFKDPVFGLKIAGIISTTLLLGIFFWAIKKEKFVYPWGWLGLFIFSAPNILYRLGMTRPQTISVAFSILLAILLLKEAQSTKTLRLQLISIFTASFAISWIHFNFIWLPILIGLVITCVSLILEKSFAWKNLLAVFLGTSFGWIARPHALDSIKLFYVQIIKLITEKQSGLPLLFGSENLPLSSATLIKNFGIILLFWLIGIIWYGFVAYKSKKSEKRITAHTASLFILSAIFFGMTMIVARKAYDFWVAFGILFLISALKEIREKSAPHIKNKIESSTKISLIIALVILIPYSGLKTLKSFKETASTPDRYREEGEWIAKDSNAGDLVFNANWSNFSPLFFWNNKNRYTSGLDPIFLYDYSPEFYWKFHYISAGILTDKTCGKIECRLDELEDTYTVIKENFKAKYVFVDKNQNPDFLKFLESDTRFKKGIETDKAAVFKLL</sequence>
<feature type="transmembrane region" description="Helical" evidence="1">
    <location>
        <begin position="139"/>
        <end position="156"/>
    </location>
</feature>
<keyword evidence="1" id="KW-0472">Membrane</keyword>
<dbReference type="EMBL" id="PFAZ01000009">
    <property type="protein sequence ID" value="PIR88906.1"/>
    <property type="molecule type" value="Genomic_DNA"/>
</dbReference>
<evidence type="ECO:0008006" key="4">
    <source>
        <dbReference type="Google" id="ProtNLM"/>
    </source>
</evidence>
<reference evidence="3" key="1">
    <citation type="submission" date="2017-09" db="EMBL/GenBank/DDBJ databases">
        <title>Depth-based differentiation of microbial function through sediment-hosted aquifers and enrichment of novel symbionts in the deep terrestrial subsurface.</title>
        <authorList>
            <person name="Probst A.J."/>
            <person name="Ladd B."/>
            <person name="Jarett J.K."/>
            <person name="Geller-Mcgrath D.E."/>
            <person name="Sieber C.M.K."/>
            <person name="Emerson J.B."/>
            <person name="Anantharaman K."/>
            <person name="Thomas B.C."/>
            <person name="Malmstrom R."/>
            <person name="Stieglmeier M."/>
            <person name="Klingl A."/>
            <person name="Woyke T."/>
            <person name="Ryan C.M."/>
            <person name="Banfield J.F."/>
        </authorList>
    </citation>
    <scope>NUCLEOTIDE SEQUENCE [LARGE SCALE GENOMIC DNA]</scope>
</reference>
<keyword evidence="1" id="KW-0812">Transmembrane</keyword>
<dbReference type="AlphaFoldDB" id="A0A2H0UTD3"/>
<keyword evidence="1" id="KW-1133">Transmembrane helix</keyword>
<feature type="transmembrane region" description="Helical" evidence="1">
    <location>
        <begin position="89"/>
        <end position="108"/>
    </location>
</feature>
<accession>A0A2H0UTD3</accession>
<feature type="transmembrane region" description="Helical" evidence="1">
    <location>
        <begin position="207"/>
        <end position="225"/>
    </location>
</feature>
<feature type="transmembrane region" description="Helical" evidence="1">
    <location>
        <begin position="64"/>
        <end position="82"/>
    </location>
</feature>
<organism evidence="2 3">
    <name type="scientific">Candidatus Harrisonbacteria bacterium CG10_big_fil_rev_8_21_14_0_10_40_38</name>
    <dbReference type="NCBI Taxonomy" id="1974583"/>
    <lineage>
        <taxon>Bacteria</taxon>
        <taxon>Candidatus Harrisoniibacteriota</taxon>
    </lineage>
</organism>
<feature type="transmembrane region" description="Helical" evidence="1">
    <location>
        <begin position="7"/>
        <end position="26"/>
    </location>
</feature>
<feature type="transmembrane region" description="Helical" evidence="1">
    <location>
        <begin position="168"/>
        <end position="195"/>
    </location>
</feature>
<dbReference type="Proteomes" id="UP000231157">
    <property type="component" value="Unassembled WGS sequence"/>
</dbReference>
<feature type="transmembrane region" description="Helical" evidence="1">
    <location>
        <begin position="267"/>
        <end position="287"/>
    </location>
</feature>
<proteinExistence type="predicted"/>
<evidence type="ECO:0000313" key="2">
    <source>
        <dbReference type="EMBL" id="PIR88906.1"/>
    </source>
</evidence>
<gene>
    <name evidence="2" type="ORF">COU07_03345</name>
</gene>
<evidence type="ECO:0000313" key="3">
    <source>
        <dbReference type="Proteomes" id="UP000231157"/>
    </source>
</evidence>
<feature type="transmembrane region" description="Helical" evidence="1">
    <location>
        <begin position="114"/>
        <end position="132"/>
    </location>
</feature>
<name>A0A2H0UTD3_9BACT</name>
<comment type="caution">
    <text evidence="2">The sequence shown here is derived from an EMBL/GenBank/DDBJ whole genome shotgun (WGS) entry which is preliminary data.</text>
</comment>
<feature type="transmembrane region" description="Helical" evidence="1">
    <location>
        <begin position="299"/>
        <end position="321"/>
    </location>
</feature>
<protein>
    <recommendedName>
        <fullName evidence="4">Glycosyltransferase RgtA/B/C/D-like domain-containing protein</fullName>
    </recommendedName>
</protein>
<evidence type="ECO:0000256" key="1">
    <source>
        <dbReference type="SAM" id="Phobius"/>
    </source>
</evidence>